<feature type="domain" description="Thiamine pyrophosphate enzyme TPP-binding" evidence="5">
    <location>
        <begin position="388"/>
        <end position="535"/>
    </location>
</feature>
<dbReference type="GO" id="GO:0003984">
    <property type="term" value="F:acetolactate synthase activity"/>
    <property type="evidence" value="ECO:0007669"/>
    <property type="project" value="TreeGrafter"/>
</dbReference>
<dbReference type="GO" id="GO:0030976">
    <property type="term" value="F:thiamine pyrophosphate binding"/>
    <property type="evidence" value="ECO:0007669"/>
    <property type="project" value="InterPro"/>
</dbReference>
<dbReference type="Pfam" id="PF02775">
    <property type="entry name" value="TPP_enzyme_C"/>
    <property type="match status" value="1"/>
</dbReference>
<keyword evidence="8" id="KW-1185">Reference proteome</keyword>
<reference evidence="7" key="1">
    <citation type="submission" date="2018-06" db="EMBL/GenBank/DDBJ databases">
        <title>Genomic Encyclopedia of Type Strains, Phase IV (KMG-V): Genome sequencing to study the core and pangenomes of soil and plant-associated prokaryotes.</title>
        <authorList>
            <person name="Whitman W."/>
        </authorList>
    </citation>
    <scope>NUCLEOTIDE SEQUENCE [LARGE SCALE GENOMIC DNA]</scope>
    <source>
        <strain evidence="7">MLR2-44</strain>
    </source>
</reference>
<dbReference type="SUPFAM" id="SSF52467">
    <property type="entry name" value="DHS-like NAD/FAD-binding domain"/>
    <property type="match status" value="1"/>
</dbReference>
<evidence type="ECO:0000313" key="7">
    <source>
        <dbReference type="EMBL" id="PZX29081.1"/>
    </source>
</evidence>
<dbReference type="InterPro" id="IPR029035">
    <property type="entry name" value="DHS-like_NAD/FAD-binding_dom"/>
</dbReference>
<dbReference type="Gene3D" id="3.40.50.970">
    <property type="match status" value="2"/>
</dbReference>
<evidence type="ECO:0000313" key="8">
    <source>
        <dbReference type="Proteomes" id="UP000249638"/>
    </source>
</evidence>
<proteinExistence type="inferred from homology"/>
<dbReference type="InterPro" id="IPR000399">
    <property type="entry name" value="TPP-bd_CS"/>
</dbReference>
<dbReference type="InterPro" id="IPR011766">
    <property type="entry name" value="TPP_enzyme_TPP-bd"/>
</dbReference>
<gene>
    <name evidence="7" type="ORF">C7416_10484</name>
</gene>
<dbReference type="GO" id="GO:0000287">
    <property type="term" value="F:magnesium ion binding"/>
    <property type="evidence" value="ECO:0007669"/>
    <property type="project" value="InterPro"/>
</dbReference>
<organism evidence="7 8">
    <name type="scientific">Cupriavidus phytorum</name>
    <dbReference type="NCBI Taxonomy" id="3024399"/>
    <lineage>
        <taxon>Bacteria</taxon>
        <taxon>Pseudomonadati</taxon>
        <taxon>Pseudomonadota</taxon>
        <taxon>Betaproteobacteria</taxon>
        <taxon>Burkholderiales</taxon>
        <taxon>Burkholderiaceae</taxon>
        <taxon>Cupriavidus</taxon>
    </lineage>
</organism>
<dbReference type="Gene3D" id="3.40.50.1220">
    <property type="entry name" value="TPP-binding domain"/>
    <property type="match status" value="1"/>
</dbReference>
<evidence type="ECO:0000259" key="4">
    <source>
        <dbReference type="Pfam" id="PF00205"/>
    </source>
</evidence>
<dbReference type="GO" id="GO:0009099">
    <property type="term" value="P:L-valine biosynthetic process"/>
    <property type="evidence" value="ECO:0007669"/>
    <property type="project" value="TreeGrafter"/>
</dbReference>
<dbReference type="InterPro" id="IPR012001">
    <property type="entry name" value="Thiamin_PyroP_enz_TPP-bd_dom"/>
</dbReference>
<dbReference type="GO" id="GO:0050660">
    <property type="term" value="F:flavin adenine dinucleotide binding"/>
    <property type="evidence" value="ECO:0007669"/>
    <property type="project" value="TreeGrafter"/>
</dbReference>
<dbReference type="PANTHER" id="PTHR18968:SF129">
    <property type="entry name" value="ACETOLACTATE SYNTHASE"/>
    <property type="match status" value="1"/>
</dbReference>
<dbReference type="CDD" id="cd07035">
    <property type="entry name" value="TPP_PYR_POX_like"/>
    <property type="match status" value="1"/>
</dbReference>
<comment type="caution">
    <text evidence="7">The sequence shown here is derived from an EMBL/GenBank/DDBJ whole genome shotgun (WGS) entry which is preliminary data.</text>
</comment>
<evidence type="ECO:0000259" key="5">
    <source>
        <dbReference type="Pfam" id="PF02775"/>
    </source>
</evidence>
<dbReference type="InterPro" id="IPR029061">
    <property type="entry name" value="THDP-binding"/>
</dbReference>
<evidence type="ECO:0000259" key="6">
    <source>
        <dbReference type="Pfam" id="PF02776"/>
    </source>
</evidence>
<dbReference type="Proteomes" id="UP000249638">
    <property type="component" value="Unassembled WGS sequence"/>
</dbReference>
<dbReference type="Pfam" id="PF02776">
    <property type="entry name" value="TPP_enzyme_N"/>
    <property type="match status" value="1"/>
</dbReference>
<dbReference type="InterPro" id="IPR012000">
    <property type="entry name" value="Thiamin_PyroP_enz_cen_dom"/>
</dbReference>
<dbReference type="PROSITE" id="PS00187">
    <property type="entry name" value="TPP_ENZYMES"/>
    <property type="match status" value="1"/>
</dbReference>
<evidence type="ECO:0000256" key="3">
    <source>
        <dbReference type="RuleBase" id="RU362132"/>
    </source>
</evidence>
<feature type="domain" description="Thiamine pyrophosphate enzyme central" evidence="4">
    <location>
        <begin position="194"/>
        <end position="331"/>
    </location>
</feature>
<dbReference type="PANTHER" id="PTHR18968">
    <property type="entry name" value="THIAMINE PYROPHOSPHATE ENZYMES"/>
    <property type="match status" value="1"/>
</dbReference>
<dbReference type="Pfam" id="PF00205">
    <property type="entry name" value="TPP_enzyme_M"/>
    <property type="match status" value="1"/>
</dbReference>
<protein>
    <submittedName>
        <fullName evidence="7">N2-(2-carboxyethyl)arginine synthase</fullName>
    </submittedName>
</protein>
<dbReference type="GO" id="GO:0009097">
    <property type="term" value="P:isoleucine biosynthetic process"/>
    <property type="evidence" value="ECO:0007669"/>
    <property type="project" value="TreeGrafter"/>
</dbReference>
<evidence type="ECO:0000256" key="2">
    <source>
        <dbReference type="ARBA" id="ARBA00023052"/>
    </source>
</evidence>
<sequence>MRFDELFLRAMHKLGVTKCFGIIGGEAEAMRFDKSFGIDFYLTRHEFVAGVMADVAGRLTSEPHMCWATFGPGLTNVATGACSGMLDRSPMIVCSAQIPRSQVRFNLTHQCIDNVRLMSGITKSSLQLESVKDLTTRLPSALQCSKEELPGPAYISIPVDLMKEHVPDDTAFAILHELKIPIRRKAKAPSRSDVARVAGQIAAASHPMIVLGNQVIREGIEERVRRFAEKINAPVICSLAAKGALADDHPLFLTAANKYLDGVYREPVLQKLFDQVDLMILIGYDFGEDLKPSLWGGNKPTIEINSFDVPMGDVFQPDNKCLGALADSLDYLNNYPLPKQVWMESHKQLKHCFDQRRPASLPAELTDISRIIAAVCDSLGRSGIMCSDVGLHKQYAGLLAKTYQSNRFLCSNVCGSFGFGLPAGMAAKICHPEERVLTICGDGGFHSTSQDLETLARYSIPLIVLVLSDSAFGLIRYYQKLDQSEPDRNLTAFSHVDFTLLAEANGVEATKVKDIAELPLVLERAFESARPHLIEMEVKYDYELLRHVA</sequence>
<accession>A0A2W7NZ41</accession>
<comment type="similarity">
    <text evidence="1 3">Belongs to the TPP enzyme family.</text>
</comment>
<dbReference type="EMBL" id="QKZN01000004">
    <property type="protein sequence ID" value="PZX29081.1"/>
    <property type="molecule type" value="Genomic_DNA"/>
</dbReference>
<dbReference type="SUPFAM" id="SSF52518">
    <property type="entry name" value="Thiamin diphosphate-binding fold (THDP-binding)"/>
    <property type="match status" value="2"/>
</dbReference>
<dbReference type="InterPro" id="IPR045229">
    <property type="entry name" value="TPP_enz"/>
</dbReference>
<dbReference type="AlphaFoldDB" id="A0A2W7NZ41"/>
<keyword evidence="2 3" id="KW-0786">Thiamine pyrophosphate</keyword>
<feature type="domain" description="Thiamine pyrophosphate enzyme N-terminal TPP-binding" evidence="6">
    <location>
        <begin position="1"/>
        <end position="115"/>
    </location>
</feature>
<dbReference type="GO" id="GO:0005948">
    <property type="term" value="C:acetolactate synthase complex"/>
    <property type="evidence" value="ECO:0007669"/>
    <property type="project" value="TreeGrafter"/>
</dbReference>
<name>A0A2W7NZ41_9BURK</name>
<evidence type="ECO:0000256" key="1">
    <source>
        <dbReference type="ARBA" id="ARBA00007812"/>
    </source>
</evidence>